<evidence type="ECO:0000313" key="3">
    <source>
        <dbReference type="Proteomes" id="UP000257109"/>
    </source>
</evidence>
<reference evidence="2" key="1">
    <citation type="submission" date="2018-05" db="EMBL/GenBank/DDBJ databases">
        <title>Draft genome of Mucuna pruriens seed.</title>
        <authorList>
            <person name="Nnadi N.E."/>
            <person name="Vos R."/>
            <person name="Hasami M.H."/>
            <person name="Devisetty U.K."/>
            <person name="Aguiy J.C."/>
        </authorList>
    </citation>
    <scope>NUCLEOTIDE SEQUENCE [LARGE SCALE GENOMIC DNA]</scope>
    <source>
        <strain evidence="2">JCA_2017</strain>
    </source>
</reference>
<comment type="caution">
    <text evidence="2">The sequence shown here is derived from an EMBL/GenBank/DDBJ whole genome shotgun (WGS) entry which is preliminary data.</text>
</comment>
<dbReference type="EMBL" id="QJKJ01004031">
    <property type="protein sequence ID" value="RDX95860.1"/>
    <property type="molecule type" value="Genomic_DNA"/>
</dbReference>
<evidence type="ECO:0000256" key="1">
    <source>
        <dbReference type="SAM" id="MobiDB-lite"/>
    </source>
</evidence>
<accession>A0A371GZ68</accession>
<feature type="region of interest" description="Disordered" evidence="1">
    <location>
        <begin position="1"/>
        <end position="59"/>
    </location>
</feature>
<dbReference type="Proteomes" id="UP000257109">
    <property type="component" value="Unassembled WGS sequence"/>
</dbReference>
<proteinExistence type="predicted"/>
<organism evidence="2 3">
    <name type="scientific">Mucuna pruriens</name>
    <name type="common">Velvet bean</name>
    <name type="synonym">Dolichos pruriens</name>
    <dbReference type="NCBI Taxonomy" id="157652"/>
    <lineage>
        <taxon>Eukaryota</taxon>
        <taxon>Viridiplantae</taxon>
        <taxon>Streptophyta</taxon>
        <taxon>Embryophyta</taxon>
        <taxon>Tracheophyta</taxon>
        <taxon>Spermatophyta</taxon>
        <taxon>Magnoliopsida</taxon>
        <taxon>eudicotyledons</taxon>
        <taxon>Gunneridae</taxon>
        <taxon>Pentapetalae</taxon>
        <taxon>rosids</taxon>
        <taxon>fabids</taxon>
        <taxon>Fabales</taxon>
        <taxon>Fabaceae</taxon>
        <taxon>Papilionoideae</taxon>
        <taxon>50 kb inversion clade</taxon>
        <taxon>NPAAA clade</taxon>
        <taxon>indigoferoid/millettioid clade</taxon>
        <taxon>Phaseoleae</taxon>
        <taxon>Mucuna</taxon>
    </lineage>
</organism>
<feature type="non-terminal residue" evidence="2">
    <location>
        <position position="1"/>
    </location>
</feature>
<dbReference type="AlphaFoldDB" id="A0A371GZ68"/>
<keyword evidence="3" id="KW-1185">Reference proteome</keyword>
<sequence length="59" mass="6802">MLEKERKKKSSQPTRKDHSKSEKYSALEVYKGDALDRPPRSIPETLLTGPQGLYKRCPQ</sequence>
<gene>
    <name evidence="2" type="ORF">CR513_21555</name>
</gene>
<evidence type="ECO:0000313" key="2">
    <source>
        <dbReference type="EMBL" id="RDX95860.1"/>
    </source>
</evidence>
<feature type="compositionally biased region" description="Basic and acidic residues" evidence="1">
    <location>
        <begin position="14"/>
        <end position="39"/>
    </location>
</feature>
<feature type="compositionally biased region" description="Basic residues" evidence="1">
    <location>
        <begin position="1"/>
        <end position="10"/>
    </location>
</feature>
<name>A0A371GZ68_MUCPR</name>
<protein>
    <submittedName>
        <fullName evidence="2">Uncharacterized protein</fullName>
    </submittedName>
</protein>